<dbReference type="InterPro" id="IPR021773">
    <property type="entry name" value="TPC11"/>
</dbReference>
<comment type="caution">
    <text evidence="5">The sequence shown here is derived from an EMBL/GenBank/DDBJ whole genome shotgun (WGS) entry which is preliminary data.</text>
</comment>
<dbReference type="Gene3D" id="1.20.1050.10">
    <property type="match status" value="1"/>
</dbReference>
<feature type="region of interest" description="Disordered" evidence="1">
    <location>
        <begin position="156"/>
        <end position="184"/>
    </location>
</feature>
<keyword evidence="2" id="KW-0732">Signal</keyword>
<feature type="region of interest" description="Disordered" evidence="1">
    <location>
        <begin position="27"/>
        <end position="52"/>
    </location>
</feature>
<dbReference type="SUPFAM" id="SSF52833">
    <property type="entry name" value="Thioredoxin-like"/>
    <property type="match status" value="1"/>
</dbReference>
<dbReference type="InterPro" id="IPR012880">
    <property type="entry name" value="Gryzun"/>
</dbReference>
<dbReference type="Pfam" id="PF11817">
    <property type="entry name" value="Foie-gras_1"/>
    <property type="match status" value="1"/>
</dbReference>
<feature type="chain" id="PRO_5009649647" evidence="2">
    <location>
        <begin position="21"/>
        <end position="1516"/>
    </location>
</feature>
<dbReference type="InterPro" id="IPR036282">
    <property type="entry name" value="Glutathione-S-Trfase_C_sf"/>
</dbReference>
<dbReference type="Pfam" id="PF13409">
    <property type="entry name" value="GST_N_2"/>
    <property type="match status" value="1"/>
</dbReference>
<dbReference type="PROSITE" id="PS50405">
    <property type="entry name" value="GST_CTER"/>
    <property type="match status" value="1"/>
</dbReference>
<dbReference type="Proteomes" id="UP000183567">
    <property type="component" value="Unassembled WGS sequence"/>
</dbReference>
<feature type="compositionally biased region" description="Low complexity" evidence="1">
    <location>
        <begin position="27"/>
        <end position="41"/>
    </location>
</feature>
<dbReference type="SFLD" id="SFLDS00019">
    <property type="entry name" value="Glutathione_Transferase_(cytos"/>
    <property type="match status" value="1"/>
</dbReference>
<feature type="region of interest" description="Disordered" evidence="1">
    <location>
        <begin position="932"/>
        <end position="952"/>
    </location>
</feature>
<gene>
    <name evidence="5" type="ORF">AZE42_02460</name>
</gene>
<dbReference type="PANTHER" id="PTHR14374:SF0">
    <property type="entry name" value="TRAFFICKING PROTEIN PARTICLE COMPLEX SUBUNIT 11"/>
    <property type="match status" value="1"/>
</dbReference>
<dbReference type="InterPro" id="IPR036249">
    <property type="entry name" value="Thioredoxin-like_sf"/>
</dbReference>
<evidence type="ECO:0000259" key="4">
    <source>
        <dbReference type="PROSITE" id="PS50405"/>
    </source>
</evidence>
<feature type="domain" description="GST N-terminal" evidence="3">
    <location>
        <begin position="1287"/>
        <end position="1365"/>
    </location>
</feature>
<dbReference type="OrthoDB" id="6278596at2759"/>
<dbReference type="Pfam" id="PF07919">
    <property type="entry name" value="Gryzun"/>
    <property type="match status" value="1"/>
</dbReference>
<evidence type="ECO:0000259" key="3">
    <source>
        <dbReference type="PROSITE" id="PS50404"/>
    </source>
</evidence>
<dbReference type="EMBL" id="LVVM01006280">
    <property type="protein sequence ID" value="OJA08522.1"/>
    <property type="molecule type" value="Genomic_DNA"/>
</dbReference>
<accession>A0A1J8QGJ0</accession>
<feature type="compositionally biased region" description="Basic and acidic residues" evidence="1">
    <location>
        <begin position="934"/>
        <end position="944"/>
    </location>
</feature>
<evidence type="ECO:0000256" key="1">
    <source>
        <dbReference type="SAM" id="MobiDB-lite"/>
    </source>
</evidence>
<dbReference type="Gene3D" id="3.40.30.10">
    <property type="entry name" value="Glutaredoxin"/>
    <property type="match status" value="1"/>
</dbReference>
<name>A0A1J8QGJ0_9AGAM</name>
<keyword evidence="6" id="KW-1185">Reference proteome</keyword>
<feature type="compositionally biased region" description="Basic and acidic residues" evidence="1">
    <location>
        <begin position="167"/>
        <end position="182"/>
    </location>
</feature>
<feature type="signal peptide" evidence="2">
    <location>
        <begin position="1"/>
        <end position="20"/>
    </location>
</feature>
<dbReference type="SUPFAM" id="SSF47616">
    <property type="entry name" value="GST C-terminal domain-like"/>
    <property type="match status" value="1"/>
</dbReference>
<proteinExistence type="predicted"/>
<dbReference type="InterPro" id="IPR040079">
    <property type="entry name" value="Glutathione_S-Trfase"/>
</dbReference>
<dbReference type="CDD" id="cd00570">
    <property type="entry name" value="GST_N_family"/>
    <property type="match status" value="1"/>
</dbReference>
<organism evidence="5 6">
    <name type="scientific">Rhizopogon vesiculosus</name>
    <dbReference type="NCBI Taxonomy" id="180088"/>
    <lineage>
        <taxon>Eukaryota</taxon>
        <taxon>Fungi</taxon>
        <taxon>Dikarya</taxon>
        <taxon>Basidiomycota</taxon>
        <taxon>Agaricomycotina</taxon>
        <taxon>Agaricomycetes</taxon>
        <taxon>Agaricomycetidae</taxon>
        <taxon>Boletales</taxon>
        <taxon>Suillineae</taxon>
        <taxon>Rhizopogonaceae</taxon>
        <taxon>Rhizopogon</taxon>
    </lineage>
</organism>
<protein>
    <submittedName>
        <fullName evidence="5">Uncharacterized protein</fullName>
    </submittedName>
</protein>
<sequence length="1516" mass="169154">MNSYPAELLVQLAPVMFVAGLDPAVLPTSTSNTPQSPGQSQSPPPTPTKHDPFQSLIARLRDVLQSQRKAAIWAPERTRSFQMILVDRNVRFPPRKLVSPEDPAYSTAHSPLSPLTPSSPLYPDGLIAPIWIRKHTALLPSVFVLFLRLFEPPPVHTRSPLDTPDPDYEREKAEEERRRDAELSAEVAARKKTTNERGIKLTVVLLASRRMLDDPSLDSRLTFIRRQSGLDSRAALFVLSPVSTSELHDFARSLQDALYEPAVEYYTLHSKRVRRKRNRHSQAVSSYNSPLAPVGAASARPLRPEGWTVRYEYKMACFAEFRGEDEVALKHYQDAYTKLMIMFGSTAILPPRTKRWAEAKVLADAINAKISKLYLYNREHSLALSHHNSHMRRFADFSRGWGIGEETFEYWSWMARQHRVLAELLEQGSQSSLTFPTNTPPSRSMSPAGTSVELDTVRALGLNPSHALQHPGHYYYMAARCTESRRERFLASEGTSQGASAAPGYTNEKKVDHLSLILELYTKSYEVFKKYNSTTSQGRLTLWIAYRIAHTYYESEKFDVAIRFFERIAKTYRREKWNDMLRPLLSTWYSCAQKLGDVELMVTLLVEMIGHAQDHDESKSLQDDLLAVLNSSVPSSAGEPLVVDLKESEPLLDTILVFWTPEVRVGEEAAFQLSLAAPTSIDLSALPVASVTITFSNGYYPVVLRHSPSTDDEAAYQNVRLVKIGKVTSEDEDEEPEEIGADLRWRPGERLVVSGSISSAAPGPLTVVSIGVVLAQSDWVIEIPHEPGVSHGISTLVPRWLTSIHPIRFLQRGRNDCSSVVVRHHPHELAASFSHQAPALLDEEYPIIIDVTNMDERHLDIAVDVLLQPTEVDEASQYIIFDDQRSSGLIKGIRFGMIAPGVSATKTLYLVGSGAPGDRMIDVSIQSTSVQAVTKDDDNAEHPRSSTSSAHAAVDACEKLQTIVIPMSRALSVTYDVAYKRSKNAMPPLADLSTVEDDVWDDSYGGVAIIAARIECSAPCALLIESLKLRRQDNSLAKVLDSSSDEESDGIFLDEYLPGDEFCDVSRISLSPQEEQVLAEEKIPGPGDYEVVWRRVLPGGGRGRQSTTRFALPTLMLPRDGLIALLDVPSTAKLHVPTPVQLTVRNRHPFRSANVTITLDLDPSDAFIVAGLRNGRLPILLPGSEERLSWNLIPVECGHVKVPRIKVMDVRHATPPSQGAGVPNTDVDVEGEVIMVVDVRADWRTTSAQNAGENSVAITQQDGVNENIHPTATGNAAKTVAEHEAKQDLVFYSGWFCPFNQRVWISLEEKGIPYQYKEVNPYKKEKHFLDINPKGLVPAIEYQGKALYESVILCEFLEDAYPDYKPHLLPTDPFERAHARLWIDHTTKAIIPAWHRLLQGQTKEQQDAARQELYVAQGKLAQQVKGPYFAGEEFGLVDVANAPWVAREYILAEHRGYDNAQVGNGWSEYVERLATRESVAKTTSEVDKLQVIYDRYLRDEAQSEAAKAIRAGRVIP</sequence>
<dbReference type="InterPro" id="IPR004045">
    <property type="entry name" value="Glutathione_S-Trfase_N"/>
</dbReference>
<dbReference type="SFLD" id="SFLDG00358">
    <property type="entry name" value="Main_(cytGST)"/>
    <property type="match status" value="1"/>
</dbReference>
<evidence type="ECO:0000313" key="6">
    <source>
        <dbReference type="Proteomes" id="UP000183567"/>
    </source>
</evidence>
<dbReference type="PANTHER" id="PTHR14374">
    <property type="entry name" value="FOIE GRAS"/>
    <property type="match status" value="1"/>
</dbReference>
<dbReference type="PROSITE" id="PS50404">
    <property type="entry name" value="GST_NTER"/>
    <property type="match status" value="1"/>
</dbReference>
<reference evidence="5 6" key="1">
    <citation type="submission" date="2016-03" db="EMBL/GenBank/DDBJ databases">
        <title>Comparative genomics of the ectomycorrhizal sister species Rhizopogon vinicolor and Rhizopogon vesiculosus (Basidiomycota: Boletales) reveals a divergence of the mating type B locus.</title>
        <authorList>
            <person name="Mujic A.B."/>
            <person name="Kuo A."/>
            <person name="Tritt A."/>
            <person name="Lipzen A."/>
            <person name="Chen C."/>
            <person name="Johnson J."/>
            <person name="Sharma A."/>
            <person name="Barry K."/>
            <person name="Grigoriev I.V."/>
            <person name="Spatafora J.W."/>
        </authorList>
    </citation>
    <scope>NUCLEOTIDE SEQUENCE [LARGE SCALE GENOMIC DNA]</scope>
    <source>
        <strain evidence="5 6">AM-OR11-056</strain>
    </source>
</reference>
<feature type="domain" description="GST C-terminal" evidence="4">
    <location>
        <begin position="1372"/>
        <end position="1509"/>
    </location>
</feature>
<dbReference type="InterPro" id="IPR010987">
    <property type="entry name" value="Glutathione-S-Trfase_C-like"/>
</dbReference>
<evidence type="ECO:0000313" key="5">
    <source>
        <dbReference type="EMBL" id="OJA08522.1"/>
    </source>
</evidence>
<evidence type="ECO:0000256" key="2">
    <source>
        <dbReference type="SAM" id="SignalP"/>
    </source>
</evidence>
<dbReference type="STRING" id="180088.A0A1J8QGJ0"/>